<gene>
    <name evidence="3" type="ORF">A2812_03335</name>
</gene>
<organism evidence="3 4">
    <name type="scientific">Candidatus Staskawiczbacteria bacterium RIFCSPHIGHO2_01_FULL_36_16</name>
    <dbReference type="NCBI Taxonomy" id="1802200"/>
    <lineage>
        <taxon>Bacteria</taxon>
        <taxon>Candidatus Staskawicziibacteriota</taxon>
    </lineage>
</organism>
<reference evidence="3 4" key="1">
    <citation type="journal article" date="2016" name="Nat. Commun.">
        <title>Thousands of microbial genomes shed light on interconnected biogeochemical processes in an aquifer system.</title>
        <authorList>
            <person name="Anantharaman K."/>
            <person name="Brown C.T."/>
            <person name="Hug L.A."/>
            <person name="Sharon I."/>
            <person name="Castelle C.J."/>
            <person name="Probst A.J."/>
            <person name="Thomas B.C."/>
            <person name="Singh A."/>
            <person name="Wilkins M.J."/>
            <person name="Karaoz U."/>
            <person name="Brodie E.L."/>
            <person name="Williams K.H."/>
            <person name="Hubbard S.S."/>
            <person name="Banfield J.F."/>
        </authorList>
    </citation>
    <scope>NUCLEOTIDE SEQUENCE [LARGE SCALE GENOMIC DNA]</scope>
</reference>
<dbReference type="AlphaFoldDB" id="A0A1G2HTR9"/>
<keyword evidence="1" id="KW-0175">Coiled coil</keyword>
<evidence type="ECO:0000256" key="2">
    <source>
        <dbReference type="SAM" id="MobiDB-lite"/>
    </source>
</evidence>
<evidence type="ECO:0000256" key="1">
    <source>
        <dbReference type="SAM" id="Coils"/>
    </source>
</evidence>
<protein>
    <submittedName>
        <fullName evidence="3">Uncharacterized protein</fullName>
    </submittedName>
</protein>
<dbReference type="Proteomes" id="UP000177190">
    <property type="component" value="Unassembled WGS sequence"/>
</dbReference>
<accession>A0A1G2HTR9</accession>
<dbReference type="EMBL" id="MHOM01000003">
    <property type="protein sequence ID" value="OGZ65630.1"/>
    <property type="molecule type" value="Genomic_DNA"/>
</dbReference>
<sequence>MPKSPEFSPSEDEPKNETQEELEVFDLRLNKGELNELLRDLKFKKEELEESASKMVRKNQVERKELLSNRAAVLGSIIGKAEGSQENEK</sequence>
<feature type="region of interest" description="Disordered" evidence="2">
    <location>
        <begin position="1"/>
        <end position="20"/>
    </location>
</feature>
<evidence type="ECO:0000313" key="3">
    <source>
        <dbReference type="EMBL" id="OGZ65630.1"/>
    </source>
</evidence>
<feature type="coiled-coil region" evidence="1">
    <location>
        <begin position="31"/>
        <end position="65"/>
    </location>
</feature>
<proteinExistence type="predicted"/>
<evidence type="ECO:0000313" key="4">
    <source>
        <dbReference type="Proteomes" id="UP000177190"/>
    </source>
</evidence>
<name>A0A1G2HTR9_9BACT</name>
<comment type="caution">
    <text evidence="3">The sequence shown here is derived from an EMBL/GenBank/DDBJ whole genome shotgun (WGS) entry which is preliminary data.</text>
</comment>